<feature type="compositionally biased region" description="Basic residues" evidence="1">
    <location>
        <begin position="104"/>
        <end position="114"/>
    </location>
</feature>
<dbReference type="Proteomes" id="UP001176940">
    <property type="component" value="Unassembled WGS sequence"/>
</dbReference>
<feature type="compositionally biased region" description="Polar residues" evidence="1">
    <location>
        <begin position="137"/>
        <end position="154"/>
    </location>
</feature>
<evidence type="ECO:0000256" key="1">
    <source>
        <dbReference type="SAM" id="MobiDB-lite"/>
    </source>
</evidence>
<reference evidence="3" key="1">
    <citation type="submission" date="2023-07" db="EMBL/GenBank/DDBJ databases">
        <authorList>
            <person name="Stuckert A."/>
        </authorList>
    </citation>
    <scope>NUCLEOTIDE SEQUENCE</scope>
</reference>
<accession>A0ABN9LE01</accession>
<feature type="region of interest" description="Disordered" evidence="1">
    <location>
        <begin position="137"/>
        <end position="175"/>
    </location>
</feature>
<feature type="compositionally biased region" description="Basic and acidic residues" evidence="1">
    <location>
        <begin position="155"/>
        <end position="175"/>
    </location>
</feature>
<name>A0ABN9LE01_9NEOB</name>
<gene>
    <name evidence="3" type="ORF">RIMI_LOCUS8168951</name>
</gene>
<feature type="region of interest" description="Disordered" evidence="1">
    <location>
        <begin position="457"/>
        <end position="496"/>
    </location>
</feature>
<dbReference type="Pfam" id="PF19431">
    <property type="entry name" value="MEKK4_N"/>
    <property type="match status" value="2"/>
</dbReference>
<organism evidence="3 4">
    <name type="scientific">Ranitomeya imitator</name>
    <name type="common">mimic poison frog</name>
    <dbReference type="NCBI Taxonomy" id="111125"/>
    <lineage>
        <taxon>Eukaryota</taxon>
        <taxon>Metazoa</taxon>
        <taxon>Chordata</taxon>
        <taxon>Craniata</taxon>
        <taxon>Vertebrata</taxon>
        <taxon>Euteleostomi</taxon>
        <taxon>Amphibia</taxon>
        <taxon>Batrachia</taxon>
        <taxon>Anura</taxon>
        <taxon>Neobatrachia</taxon>
        <taxon>Hyloidea</taxon>
        <taxon>Dendrobatidae</taxon>
        <taxon>Dendrobatinae</taxon>
        <taxon>Ranitomeya</taxon>
    </lineage>
</organism>
<evidence type="ECO:0000259" key="2">
    <source>
        <dbReference type="Pfam" id="PF19431"/>
    </source>
</evidence>
<evidence type="ECO:0000313" key="4">
    <source>
        <dbReference type="Proteomes" id="UP001176940"/>
    </source>
</evidence>
<sequence length="912" mass="104369">MRQRMRLKNAAFLCICMRFFHHLRMRFKRCGFKRKCETSLSASPGDPCVIFSRRGMSTSSLRFRHMRKTENAAGDNLDCEADEFSDETNAETFYGTSPPSTPRQMKRMSTKHQRNCTGRPVTRTLCKALSMTLASGNKVTSGEKMSTPNQTPQKELSKSTDNVEDHSYRQEKKNRATLRTTERDRKKNVQCSFMLDPGCGSLPKKSIPDVDLNKPYLSLGCSNAKLPVSVPVPLARTTRQTSRTDCPADRLKFFETLRLLLKLTSVSKKKEREQRGQETSSMWFNRSNELFWLELQAWHAGRSINDQDLYLYTARQAIPEIVNEILTFKVNYGRLSSVSNGGDLNGTFSEGSCISPHEAFADGHSSYHDHIQKQRVSFEQVKQIMELLEYIEALYPSLQALQRDYEKYAAKDFQARVQALCLWLNITKDLNHKLRIMGTVLGIKNLSDIGWPVFEISSPRPSNGPEEEDTDLQQQGLMSTESSGTCTEESEDEKEEMDNMFNASADSENNLNCKVKVNFNKEDNSLLKLDRFVSEDDSCWATSECSHDGGCSRDCVTSIYRPFVDKALKQMGLRKLILRLHKLMDGSLQRARTTLIKTDHKLESSGFPDLMLCSDYLPDLLKQSSSSTQNLDLSCDPISLEELNAMDLPSFEPAFLVLCRVLLNVIHECLKLRLEQRPAGEPSLLSIKQLVRECKEVLKGGLLMKQYYQFMLREVLDEFHKPDCNIDAFEEDLHKMLMGTVYCTLHGKQLRNRSGKTAAVPRHERSRTWPLRYFLMVYFDYMRSWIQMLQQLPQASHSLKNLLEEEWNFTKEITPYIRGGEAQAGKLFCDIAGMLLKSTGKFLDTGLQESCDEFWASTDDSSVSDEIRRSVIETSRALKELFHEARERASKALGFAKMLRKGERFPFDVKQL</sequence>
<evidence type="ECO:0000313" key="3">
    <source>
        <dbReference type="EMBL" id="CAJ0939858.1"/>
    </source>
</evidence>
<comment type="caution">
    <text evidence="3">The sequence shown here is derived from an EMBL/GenBank/DDBJ whole genome shotgun (WGS) entry which is preliminary data.</text>
</comment>
<feature type="domain" description="Mitogen-activated protein kinase kinase kinase N-terminal" evidence="2">
    <location>
        <begin position="67"/>
        <end position="738"/>
    </location>
</feature>
<dbReference type="InterPro" id="IPR045801">
    <property type="entry name" value="MEKK4_N"/>
</dbReference>
<feature type="domain" description="Mitogen-activated protein kinase kinase kinase N-terminal" evidence="2">
    <location>
        <begin position="771"/>
        <end position="901"/>
    </location>
</feature>
<feature type="region of interest" description="Disordered" evidence="1">
    <location>
        <begin position="90"/>
        <end position="117"/>
    </location>
</feature>
<dbReference type="EMBL" id="CAUEEQ010016005">
    <property type="protein sequence ID" value="CAJ0939858.1"/>
    <property type="molecule type" value="Genomic_DNA"/>
</dbReference>
<keyword evidence="4" id="KW-1185">Reference proteome</keyword>
<proteinExistence type="predicted"/>
<protein>
    <recommendedName>
        <fullName evidence="2">Mitogen-activated protein kinase kinase kinase N-terminal domain-containing protein</fullName>
    </recommendedName>
</protein>